<proteinExistence type="inferred from homology"/>
<evidence type="ECO:0000313" key="4">
    <source>
        <dbReference type="Proteomes" id="UP000266177"/>
    </source>
</evidence>
<dbReference type="GO" id="GO:0016740">
    <property type="term" value="F:transferase activity"/>
    <property type="evidence" value="ECO:0007669"/>
    <property type="project" value="UniProtKB-KW"/>
</dbReference>
<evidence type="ECO:0000313" key="3">
    <source>
        <dbReference type="EMBL" id="RJG15757.1"/>
    </source>
</evidence>
<dbReference type="PANTHER" id="PTHR33279:SF6">
    <property type="entry name" value="SULFUR CARRIER PROTEIN YEDF-RELATED"/>
    <property type="match status" value="1"/>
</dbReference>
<dbReference type="InterPro" id="IPR036868">
    <property type="entry name" value="TusA-like_sf"/>
</dbReference>
<gene>
    <name evidence="3" type="ORF">DQX05_29370</name>
</gene>
<feature type="domain" description="UPF0033" evidence="2">
    <location>
        <begin position="4"/>
        <end position="28"/>
    </location>
</feature>
<dbReference type="Proteomes" id="UP000266177">
    <property type="component" value="Unassembled WGS sequence"/>
</dbReference>
<evidence type="ECO:0000259" key="2">
    <source>
        <dbReference type="PROSITE" id="PS01148"/>
    </source>
</evidence>
<dbReference type="OrthoDB" id="9796234at2"/>
<dbReference type="Pfam" id="PF01206">
    <property type="entry name" value="TusA"/>
    <property type="match status" value="1"/>
</dbReference>
<comment type="caution">
    <text evidence="3">The sequence shown here is derived from an EMBL/GenBank/DDBJ whole genome shotgun (WGS) entry which is preliminary data.</text>
</comment>
<organism evidence="3 4">
    <name type="scientific">Paenibacillus thiaminolyticus</name>
    <name type="common">Bacillus thiaminolyticus</name>
    <dbReference type="NCBI Taxonomy" id="49283"/>
    <lineage>
        <taxon>Bacteria</taxon>
        <taxon>Bacillati</taxon>
        <taxon>Bacillota</taxon>
        <taxon>Bacilli</taxon>
        <taxon>Bacillales</taxon>
        <taxon>Paenibacillaceae</taxon>
        <taxon>Paenibacillus</taxon>
    </lineage>
</organism>
<dbReference type="PROSITE" id="PS01148">
    <property type="entry name" value="UPF0033"/>
    <property type="match status" value="1"/>
</dbReference>
<dbReference type="PANTHER" id="PTHR33279">
    <property type="entry name" value="SULFUR CARRIER PROTEIN YEDF-RELATED"/>
    <property type="match status" value="1"/>
</dbReference>
<dbReference type="Gene3D" id="3.30.110.40">
    <property type="entry name" value="TusA-like domain"/>
    <property type="match status" value="1"/>
</dbReference>
<dbReference type="SUPFAM" id="SSF64307">
    <property type="entry name" value="SirA-like"/>
    <property type="match status" value="1"/>
</dbReference>
<keyword evidence="3" id="KW-0808">Transferase</keyword>
<name>A0A3A3GAZ1_PANTH</name>
<dbReference type="RefSeq" id="WP_119796773.1">
    <property type="nucleotide sequence ID" value="NZ_QYZD01000066.1"/>
</dbReference>
<dbReference type="InterPro" id="IPR001455">
    <property type="entry name" value="TusA-like"/>
</dbReference>
<dbReference type="AlphaFoldDB" id="A0A3A3GAZ1"/>
<protein>
    <submittedName>
        <fullName evidence="3">Sulfurtransferase TusA family protein</fullName>
    </submittedName>
</protein>
<accession>A0A3A3GAZ1</accession>
<sequence>MIEIDCLGEVCPVPVMMLKKHQEAIRGGEKVLIVTDHSCAKVSIGDYCRSNNLKCSVHEVINGVWEITIEA</sequence>
<comment type="similarity">
    <text evidence="1">Belongs to the sulfur carrier protein TusA family.</text>
</comment>
<dbReference type="EMBL" id="QYZD01000066">
    <property type="protein sequence ID" value="RJG15757.1"/>
    <property type="molecule type" value="Genomic_DNA"/>
</dbReference>
<evidence type="ECO:0000256" key="1">
    <source>
        <dbReference type="ARBA" id="ARBA00008984"/>
    </source>
</evidence>
<reference evidence="3 4" key="1">
    <citation type="submission" date="2018-09" db="EMBL/GenBank/DDBJ databases">
        <title>Paenibacillus SK2017-BO5.</title>
        <authorList>
            <person name="Piskunova J.V."/>
            <person name="Dubiley S.A."/>
            <person name="Severinov K.V."/>
        </authorList>
    </citation>
    <scope>NUCLEOTIDE SEQUENCE [LARGE SCALE GENOMIC DNA]</scope>
    <source>
        <strain evidence="3 4">BO5</strain>
    </source>
</reference>
<dbReference type="CDD" id="cd00291">
    <property type="entry name" value="SirA_YedF_YeeD"/>
    <property type="match status" value="1"/>
</dbReference>